<dbReference type="AlphaFoldDB" id="A0A0D7B3D0"/>
<reference evidence="2 3" key="1">
    <citation type="journal article" date="2015" name="Fungal Genet. Biol.">
        <title>Evolution of novel wood decay mechanisms in Agaricales revealed by the genome sequences of Fistulina hepatica and Cylindrobasidium torrendii.</title>
        <authorList>
            <person name="Floudas D."/>
            <person name="Held B.W."/>
            <person name="Riley R."/>
            <person name="Nagy L.G."/>
            <person name="Koehler G."/>
            <person name="Ransdell A.S."/>
            <person name="Younus H."/>
            <person name="Chow J."/>
            <person name="Chiniquy J."/>
            <person name="Lipzen A."/>
            <person name="Tritt A."/>
            <person name="Sun H."/>
            <person name="Haridas S."/>
            <person name="LaButti K."/>
            <person name="Ohm R.A."/>
            <person name="Kues U."/>
            <person name="Blanchette R.A."/>
            <person name="Grigoriev I.V."/>
            <person name="Minto R.E."/>
            <person name="Hibbett D.S."/>
        </authorList>
    </citation>
    <scope>NUCLEOTIDE SEQUENCE [LARGE SCALE GENOMIC DNA]</scope>
    <source>
        <strain evidence="2 3">FP15055 ss-10</strain>
    </source>
</reference>
<dbReference type="EMBL" id="KN880624">
    <property type="protein sequence ID" value="KIY64680.1"/>
    <property type="molecule type" value="Genomic_DNA"/>
</dbReference>
<sequence length="322" mass="36166">MPAIYTEDCISFSPVFEDISEQKLVEAEDTLAFRSHEGAAGMNIGEMFEKMDQPVNLLYLRSRRVHQAFEFSKMAFLPPPHTIATLQDLYHHNAKCSMSERKRFDEIPELHQDCEYVLDILRFCDDIFLRHPVTGEVTMHQFPYGDMPRFRLRTAHPSLASVAADRHLAGWPSGYSVGHPLDILGQTREAIEWPPLDLVCPPTKTTARRTRSPSHQQKVSPEVVLLPPPVKRARKTAMTMNRRQPATSSPISSPDLRLSRKRKTCADTDTPVPSPTKRVRTQPAEARTIAANGCSRIAGACRATRSVRAAKTKAVSRMAKVA</sequence>
<evidence type="ECO:0000256" key="1">
    <source>
        <dbReference type="SAM" id="MobiDB-lite"/>
    </source>
</evidence>
<keyword evidence="3" id="KW-1185">Reference proteome</keyword>
<name>A0A0D7B3D0_9AGAR</name>
<evidence type="ECO:0000313" key="2">
    <source>
        <dbReference type="EMBL" id="KIY64680.1"/>
    </source>
</evidence>
<proteinExistence type="predicted"/>
<gene>
    <name evidence="2" type="ORF">CYLTODRAFT_492925</name>
</gene>
<evidence type="ECO:0000313" key="3">
    <source>
        <dbReference type="Proteomes" id="UP000054007"/>
    </source>
</evidence>
<organism evidence="2 3">
    <name type="scientific">Cylindrobasidium torrendii FP15055 ss-10</name>
    <dbReference type="NCBI Taxonomy" id="1314674"/>
    <lineage>
        <taxon>Eukaryota</taxon>
        <taxon>Fungi</taxon>
        <taxon>Dikarya</taxon>
        <taxon>Basidiomycota</taxon>
        <taxon>Agaricomycotina</taxon>
        <taxon>Agaricomycetes</taxon>
        <taxon>Agaricomycetidae</taxon>
        <taxon>Agaricales</taxon>
        <taxon>Marasmiineae</taxon>
        <taxon>Physalacriaceae</taxon>
        <taxon>Cylindrobasidium</taxon>
    </lineage>
</organism>
<protein>
    <submittedName>
        <fullName evidence="2">Uncharacterized protein</fullName>
    </submittedName>
</protein>
<feature type="region of interest" description="Disordered" evidence="1">
    <location>
        <begin position="239"/>
        <end position="281"/>
    </location>
</feature>
<dbReference type="Proteomes" id="UP000054007">
    <property type="component" value="Unassembled WGS sequence"/>
</dbReference>
<feature type="compositionally biased region" description="Polar residues" evidence="1">
    <location>
        <begin position="239"/>
        <end position="252"/>
    </location>
</feature>
<accession>A0A0D7B3D0</accession>